<dbReference type="STRING" id="247279.NIES1031_12080"/>
<dbReference type="InterPro" id="IPR019734">
    <property type="entry name" value="TPR_rpt"/>
</dbReference>
<dbReference type="OrthoDB" id="421558at2"/>
<feature type="transmembrane region" description="Helical" evidence="4">
    <location>
        <begin position="9"/>
        <end position="30"/>
    </location>
</feature>
<feature type="repeat" description="TPR" evidence="3">
    <location>
        <begin position="69"/>
        <end position="102"/>
    </location>
</feature>
<proteinExistence type="predicted"/>
<reference evidence="5 6" key="1">
    <citation type="submission" date="2016-11" db="EMBL/GenBank/DDBJ databases">
        <title>Draft Genome Sequences of Nine Cyanobacterial Strains from Diverse Habitats.</title>
        <authorList>
            <person name="Zhu T."/>
            <person name="Hou S."/>
            <person name="Lu X."/>
            <person name="Hess W.R."/>
        </authorList>
    </citation>
    <scope>NUCLEOTIDE SEQUENCE [LARGE SCALE GENOMIC DNA]</scope>
    <source>
        <strain evidence="5 6">5.2 s.c.1</strain>
    </source>
</reference>
<accession>A0A1U7HQ81</accession>
<evidence type="ECO:0000313" key="6">
    <source>
        <dbReference type="Proteomes" id="UP000185984"/>
    </source>
</evidence>
<name>A0A1U7HQ81_9CHRO</name>
<comment type="caution">
    <text evidence="5">The sequence shown here is derived from an EMBL/GenBank/DDBJ whole genome shotgun (WGS) entry which is preliminary data.</text>
</comment>
<evidence type="ECO:0000313" key="5">
    <source>
        <dbReference type="EMBL" id="OKH25746.1"/>
    </source>
</evidence>
<dbReference type="InterPro" id="IPR050498">
    <property type="entry name" value="Ycf3"/>
</dbReference>
<keyword evidence="6" id="KW-1185">Reference proteome</keyword>
<dbReference type="RefSeq" id="WP_073549626.1">
    <property type="nucleotide sequence ID" value="NZ_CAWMVK010000043.1"/>
</dbReference>
<keyword evidence="4" id="KW-0812">Transmembrane</keyword>
<dbReference type="Gene3D" id="1.25.40.10">
    <property type="entry name" value="Tetratricopeptide repeat domain"/>
    <property type="match status" value="1"/>
</dbReference>
<dbReference type="PROSITE" id="PS50005">
    <property type="entry name" value="TPR"/>
    <property type="match status" value="1"/>
</dbReference>
<gene>
    <name evidence="5" type="ORF">NIES1031_12080</name>
</gene>
<evidence type="ECO:0000256" key="2">
    <source>
        <dbReference type="ARBA" id="ARBA00022803"/>
    </source>
</evidence>
<evidence type="ECO:0000256" key="1">
    <source>
        <dbReference type="ARBA" id="ARBA00022737"/>
    </source>
</evidence>
<dbReference type="EMBL" id="MRCC01000009">
    <property type="protein sequence ID" value="OKH25746.1"/>
    <property type="molecule type" value="Genomic_DNA"/>
</dbReference>
<dbReference type="PANTHER" id="PTHR44858:SF1">
    <property type="entry name" value="UDP-N-ACETYLGLUCOSAMINE--PEPTIDE N-ACETYLGLUCOSAMINYLTRANSFERASE SPINDLY-RELATED"/>
    <property type="match status" value="1"/>
</dbReference>
<dbReference type="PANTHER" id="PTHR44858">
    <property type="entry name" value="TETRATRICOPEPTIDE REPEAT PROTEIN 6"/>
    <property type="match status" value="1"/>
</dbReference>
<evidence type="ECO:0000256" key="3">
    <source>
        <dbReference type="PROSITE-ProRule" id="PRU00339"/>
    </source>
</evidence>
<keyword evidence="1" id="KW-0677">Repeat</keyword>
<dbReference type="Proteomes" id="UP000185984">
    <property type="component" value="Unassembled WGS sequence"/>
</dbReference>
<protein>
    <submittedName>
        <fullName evidence="5">Uncharacterized protein</fullName>
    </submittedName>
</protein>
<dbReference type="SMART" id="SM00028">
    <property type="entry name" value="TPR"/>
    <property type="match status" value="2"/>
</dbReference>
<organism evidence="5 6">
    <name type="scientific">Chroogloeocystis siderophila 5.2 s.c.1</name>
    <dbReference type="NCBI Taxonomy" id="247279"/>
    <lineage>
        <taxon>Bacteria</taxon>
        <taxon>Bacillati</taxon>
        <taxon>Cyanobacteriota</taxon>
        <taxon>Cyanophyceae</taxon>
        <taxon>Oscillatoriophycideae</taxon>
        <taxon>Chroococcales</taxon>
        <taxon>Chroococcaceae</taxon>
        <taxon>Chroogloeocystis</taxon>
    </lineage>
</organism>
<dbReference type="Pfam" id="PF13414">
    <property type="entry name" value="TPR_11"/>
    <property type="match status" value="1"/>
</dbReference>
<keyword evidence="4" id="KW-1133">Transmembrane helix</keyword>
<sequence length="161" mass="17761">MKSKTKKRLYFIFGLCSVAIVCPTIFYSVAKAQENSGCLTVEPSGQVTIINGLCSPSSQGQELGTMAKAEEFFQRGRELDRKGQSQEAIAEYTKAIQIDPNYAQAYFYRSNLLALGGQPQKAIEDAQKAAAILESREELEGAAAMREHAEMIRQGIEDGEW</sequence>
<evidence type="ECO:0000256" key="4">
    <source>
        <dbReference type="SAM" id="Phobius"/>
    </source>
</evidence>
<dbReference type="AlphaFoldDB" id="A0A1U7HQ81"/>
<keyword evidence="2 3" id="KW-0802">TPR repeat</keyword>
<dbReference type="SUPFAM" id="SSF48452">
    <property type="entry name" value="TPR-like"/>
    <property type="match status" value="1"/>
</dbReference>
<dbReference type="InterPro" id="IPR011990">
    <property type="entry name" value="TPR-like_helical_dom_sf"/>
</dbReference>
<keyword evidence="4" id="KW-0472">Membrane</keyword>